<dbReference type="SUPFAM" id="SSF51445">
    <property type="entry name" value="(Trans)glycosidases"/>
    <property type="match status" value="1"/>
</dbReference>
<dbReference type="EMBL" id="CP034235">
    <property type="protein sequence ID" value="QGQ98378.1"/>
    <property type="molecule type" value="Genomic_DNA"/>
</dbReference>
<evidence type="ECO:0000313" key="1">
    <source>
        <dbReference type="EMBL" id="QGQ98378.1"/>
    </source>
</evidence>
<dbReference type="InterPro" id="IPR017853">
    <property type="entry name" value="GH"/>
</dbReference>
<keyword evidence="2" id="KW-1185">Reference proteome</keyword>
<dbReference type="InterPro" id="IPR024778">
    <property type="entry name" value="Put_cellulase"/>
</dbReference>
<dbReference type="KEGG" id="ppsc:EHS13_27575"/>
<dbReference type="Pfam" id="PF12876">
    <property type="entry name" value="Cellulase-like"/>
    <property type="match status" value="1"/>
</dbReference>
<dbReference type="OrthoDB" id="188932at2"/>
<evidence type="ECO:0000313" key="2">
    <source>
        <dbReference type="Proteomes" id="UP000426246"/>
    </source>
</evidence>
<sequence>MSLMPYDMRNGLTPRRLTIAMWDYSWLKGHYPGGSFENYGQAVDELVERNFNTVRIDCYPLTIGLLNSEEEEVTILGEPLANWGVCDVDRKHSIVRELVEFMQACKDRGVYVILSTWNDRCKEHPDLHQHYASDRAAFRVAWGRTLDILGSRGLLEHVLYVDLDQEFPYFSPYADEMNKLAVNGNTSQASGGNLADNMEAAVNQQGGTNKLIWTSEQLVYVDELHKEMLQHFQRKYPYLRFTYSLTSFWKEVRTAGNRSYDVLELHMFMQSALQSERLESRIGFNDIVKDRGDHDYSDYQRRIDDAFRVMRPMFMQEMHNRLSFAMEWSAEIGAPVTTSEAWGPWWHMDHRHLSWSWLRDWCTECNELAGRYGLWGTTPWNYAHPYWENWRDVSWYKEVNGVFLRS</sequence>
<accession>A0A6B8RT48</accession>
<name>A0A6B8RT48_9BACL</name>
<dbReference type="RefSeq" id="WP_155703483.1">
    <property type="nucleotide sequence ID" value="NZ_CP034235.1"/>
</dbReference>
<proteinExistence type="predicted"/>
<reference evidence="2" key="1">
    <citation type="submission" date="2018-11" db="EMBL/GenBank/DDBJ databases">
        <title>Complete genome sequence of Paenibacillus sp. ML311-T8.</title>
        <authorList>
            <person name="Nam Y.-D."/>
            <person name="Kang J."/>
            <person name="Chung W.-H."/>
            <person name="Park Y.S."/>
        </authorList>
    </citation>
    <scope>NUCLEOTIDE SEQUENCE [LARGE SCALE GENOMIC DNA]</scope>
    <source>
        <strain evidence="2">ML311-T8</strain>
    </source>
</reference>
<dbReference type="Proteomes" id="UP000426246">
    <property type="component" value="Chromosome"/>
</dbReference>
<gene>
    <name evidence="1" type="ORF">EHS13_27575</name>
</gene>
<protein>
    <recommendedName>
        <fullName evidence="3">Cellulase</fullName>
    </recommendedName>
</protein>
<evidence type="ECO:0008006" key="3">
    <source>
        <dbReference type="Google" id="ProtNLM"/>
    </source>
</evidence>
<dbReference type="AlphaFoldDB" id="A0A6B8RT48"/>
<organism evidence="1 2">
    <name type="scientific">Paenibacillus psychroresistens</name>
    <dbReference type="NCBI Taxonomy" id="1778678"/>
    <lineage>
        <taxon>Bacteria</taxon>
        <taxon>Bacillati</taxon>
        <taxon>Bacillota</taxon>
        <taxon>Bacilli</taxon>
        <taxon>Bacillales</taxon>
        <taxon>Paenibacillaceae</taxon>
        <taxon>Paenibacillus</taxon>
    </lineage>
</organism>
<dbReference type="Gene3D" id="3.20.20.80">
    <property type="entry name" value="Glycosidases"/>
    <property type="match status" value="1"/>
</dbReference>